<evidence type="ECO:0000256" key="3">
    <source>
        <dbReference type="ARBA" id="ARBA00022679"/>
    </source>
</evidence>
<evidence type="ECO:0000313" key="7">
    <source>
        <dbReference type="EMBL" id="KUK16866.1"/>
    </source>
</evidence>
<comment type="catalytic activity">
    <reaction evidence="5">
        <text>alpha-D-glucose 1-phosphate + UTP + H(+) = UDP-alpha-D-glucose + diphosphate</text>
        <dbReference type="Rhea" id="RHEA:19889"/>
        <dbReference type="ChEBI" id="CHEBI:15378"/>
        <dbReference type="ChEBI" id="CHEBI:33019"/>
        <dbReference type="ChEBI" id="CHEBI:46398"/>
        <dbReference type="ChEBI" id="CHEBI:58601"/>
        <dbReference type="ChEBI" id="CHEBI:58885"/>
        <dbReference type="EC" id="2.7.7.9"/>
    </reaction>
</comment>
<proteinExistence type="inferred from homology"/>
<dbReference type="EMBL" id="LGFD01000054">
    <property type="protein sequence ID" value="KUK16866.1"/>
    <property type="molecule type" value="Genomic_DNA"/>
</dbReference>
<comment type="caution">
    <text evidence="7">The sequence shown here is derived from an EMBL/GenBank/DDBJ whole genome shotgun (WGS) entry which is preliminary data.</text>
</comment>
<gene>
    <name evidence="7" type="ORF">XD54_1849</name>
</gene>
<organism evidence="7 8">
    <name type="scientific">Thermococcus sibiricus</name>
    <dbReference type="NCBI Taxonomy" id="172049"/>
    <lineage>
        <taxon>Archaea</taxon>
        <taxon>Methanobacteriati</taxon>
        <taxon>Methanobacteriota</taxon>
        <taxon>Thermococci</taxon>
        <taxon>Thermococcales</taxon>
        <taxon>Thermococcaceae</taxon>
        <taxon>Thermococcus</taxon>
    </lineage>
</organism>
<dbReference type="CDD" id="cd02541">
    <property type="entry name" value="UGPase_prokaryotic"/>
    <property type="match status" value="1"/>
</dbReference>
<dbReference type="Pfam" id="PF00483">
    <property type="entry name" value="NTP_transferase"/>
    <property type="match status" value="1"/>
</dbReference>
<dbReference type="PANTHER" id="PTHR43197">
    <property type="entry name" value="UTP--GLUCOSE-1-PHOSPHATE URIDYLYLTRANSFERASE"/>
    <property type="match status" value="1"/>
</dbReference>
<evidence type="ECO:0000256" key="1">
    <source>
        <dbReference type="ARBA" id="ARBA00006890"/>
    </source>
</evidence>
<protein>
    <recommendedName>
        <fullName evidence="2">UTP--glucose-1-phosphate uridylyltransferase</fullName>
        <ecNumber evidence="2">2.7.7.9</ecNumber>
    </recommendedName>
</protein>
<evidence type="ECO:0000256" key="4">
    <source>
        <dbReference type="ARBA" id="ARBA00022695"/>
    </source>
</evidence>
<dbReference type="SUPFAM" id="SSF53448">
    <property type="entry name" value="Nucleotide-diphospho-sugar transferases"/>
    <property type="match status" value="1"/>
</dbReference>
<dbReference type="PANTHER" id="PTHR43197:SF1">
    <property type="entry name" value="UTP--GLUCOSE-1-PHOSPHATE URIDYLYLTRANSFERASE"/>
    <property type="match status" value="1"/>
</dbReference>
<dbReference type="InterPro" id="IPR005835">
    <property type="entry name" value="NTP_transferase_dom"/>
</dbReference>
<name>A0A124FF39_9EURY</name>
<dbReference type="GO" id="GO:0006011">
    <property type="term" value="P:UDP-alpha-D-glucose metabolic process"/>
    <property type="evidence" value="ECO:0007669"/>
    <property type="project" value="InterPro"/>
</dbReference>
<sequence>MKIRKAVIPAAGYGTRMLPLTKAQPKEMLPVVHKPVIQYVVEEAYYSGIREILIITGRHKRAIEDHFDRSDLPKKDKYTEELDRILDEVDIFFVRQREQKGLGDAVRYAEAFVDDEPFALLLGDNITIPNCTKELVECFVKLRSPVLSVEELPLEKLSLHGVIKGRMFKKGIYLVEDIVEKPKPREAPSNLCVLGRYILTPKIFDHLKAIDPGYGGEYQLTDAIRRMLSSSEVYAHLYTGKRYDIGNKLDWLKANVELALKDEEIGDDFRSWLEQFSMKTLKFKGDDGLQ</sequence>
<keyword evidence="4 7" id="KW-0548">Nucleotidyltransferase</keyword>
<dbReference type="Gene3D" id="3.90.550.10">
    <property type="entry name" value="Spore Coat Polysaccharide Biosynthesis Protein SpsA, Chain A"/>
    <property type="match status" value="1"/>
</dbReference>
<evidence type="ECO:0000313" key="8">
    <source>
        <dbReference type="Proteomes" id="UP000053911"/>
    </source>
</evidence>
<dbReference type="InterPro" id="IPR005771">
    <property type="entry name" value="GalU_uridylyltTrfase_bac/arc"/>
</dbReference>
<dbReference type="AlphaFoldDB" id="A0A124FF39"/>
<evidence type="ECO:0000256" key="2">
    <source>
        <dbReference type="ARBA" id="ARBA00012415"/>
    </source>
</evidence>
<dbReference type="EC" id="2.7.7.9" evidence="2"/>
<dbReference type="GO" id="GO:0003983">
    <property type="term" value="F:UTP:glucose-1-phosphate uridylyltransferase activity"/>
    <property type="evidence" value="ECO:0007669"/>
    <property type="project" value="UniProtKB-EC"/>
</dbReference>
<evidence type="ECO:0000259" key="6">
    <source>
        <dbReference type="Pfam" id="PF00483"/>
    </source>
</evidence>
<feature type="domain" description="Nucleotidyl transferase" evidence="6">
    <location>
        <begin position="5"/>
        <end position="258"/>
    </location>
</feature>
<dbReference type="InterPro" id="IPR029044">
    <property type="entry name" value="Nucleotide-diphossugar_trans"/>
</dbReference>
<keyword evidence="3 7" id="KW-0808">Transferase</keyword>
<accession>A0A124FF39</accession>
<dbReference type="RefSeq" id="WP_283217919.1">
    <property type="nucleotide sequence ID" value="NZ_LGFD01000054.1"/>
</dbReference>
<evidence type="ECO:0000256" key="5">
    <source>
        <dbReference type="ARBA" id="ARBA00048128"/>
    </source>
</evidence>
<comment type="similarity">
    <text evidence="1">Belongs to the UDPGP type 2 family.</text>
</comment>
<reference evidence="8" key="1">
    <citation type="journal article" date="2015" name="MBio">
        <title>Genome-Resolved Metagenomic Analysis Reveals Roles for Candidate Phyla and Other Microbial Community Members in Biogeochemical Transformations in Oil Reservoirs.</title>
        <authorList>
            <person name="Hu P."/>
            <person name="Tom L."/>
            <person name="Singh A."/>
            <person name="Thomas B.C."/>
            <person name="Baker B.J."/>
            <person name="Piceno Y.M."/>
            <person name="Andersen G.L."/>
            <person name="Banfield J.F."/>
        </authorList>
    </citation>
    <scope>NUCLEOTIDE SEQUENCE [LARGE SCALE GENOMIC DNA]</scope>
</reference>
<dbReference type="PATRIC" id="fig|172049.5.peg.2023"/>
<dbReference type="Proteomes" id="UP000053911">
    <property type="component" value="Unassembled WGS sequence"/>
</dbReference>